<organism evidence="1">
    <name type="scientific">bioreactor metagenome</name>
    <dbReference type="NCBI Taxonomy" id="1076179"/>
    <lineage>
        <taxon>unclassified sequences</taxon>
        <taxon>metagenomes</taxon>
        <taxon>ecological metagenomes</taxon>
    </lineage>
</organism>
<reference evidence="1" key="1">
    <citation type="submission" date="2019-08" db="EMBL/GenBank/DDBJ databases">
        <authorList>
            <person name="Kucharzyk K."/>
            <person name="Murdoch R.W."/>
            <person name="Higgins S."/>
            <person name="Loffler F."/>
        </authorList>
    </citation>
    <scope>NUCLEOTIDE SEQUENCE</scope>
</reference>
<protein>
    <submittedName>
        <fullName evidence="1">Uncharacterized protein</fullName>
    </submittedName>
</protein>
<sequence length="46" mass="4552">MPVAGRAVAAMPPECSGEHVGIENEVTYVAGRSGSLGGPVGRATGR</sequence>
<name>A0A644VKS6_9ZZZZ</name>
<dbReference type="AlphaFoldDB" id="A0A644VKS6"/>
<proteinExistence type="predicted"/>
<evidence type="ECO:0000313" key="1">
    <source>
        <dbReference type="EMBL" id="MPL91931.1"/>
    </source>
</evidence>
<gene>
    <name evidence="1" type="ORF">SDC9_38018</name>
</gene>
<dbReference type="EMBL" id="VSSQ01000343">
    <property type="protein sequence ID" value="MPL91931.1"/>
    <property type="molecule type" value="Genomic_DNA"/>
</dbReference>
<comment type="caution">
    <text evidence="1">The sequence shown here is derived from an EMBL/GenBank/DDBJ whole genome shotgun (WGS) entry which is preliminary data.</text>
</comment>
<accession>A0A644VKS6</accession>